<dbReference type="InterPro" id="IPR016047">
    <property type="entry name" value="M23ase_b-sheet_dom"/>
</dbReference>
<dbReference type="RefSeq" id="WP_170204868.1">
    <property type="nucleotide sequence ID" value="NZ_CP051685.1"/>
</dbReference>
<dbReference type="PANTHER" id="PTHR21666:SF270">
    <property type="entry name" value="MUREIN HYDROLASE ACTIVATOR ENVC"/>
    <property type="match status" value="1"/>
</dbReference>
<evidence type="ECO:0000313" key="6">
    <source>
        <dbReference type="Proteomes" id="UP000502415"/>
    </source>
</evidence>
<gene>
    <name evidence="5" type="ORF">HH212_24560</name>
</gene>
<dbReference type="InterPro" id="IPR050570">
    <property type="entry name" value="Cell_wall_metabolism_enzyme"/>
</dbReference>
<feature type="domain" description="M23ase beta-sheet core" evidence="3">
    <location>
        <begin position="414"/>
        <end position="507"/>
    </location>
</feature>
<dbReference type="InterPro" id="IPR011055">
    <property type="entry name" value="Dup_hybrid_motif"/>
</dbReference>
<keyword evidence="2" id="KW-0472">Membrane</keyword>
<dbReference type="Pfam" id="PF05569">
    <property type="entry name" value="Peptidase_M56"/>
    <property type="match status" value="1"/>
</dbReference>
<name>A0A7Z2ZUK8_9BURK</name>
<evidence type="ECO:0000259" key="4">
    <source>
        <dbReference type="Pfam" id="PF05569"/>
    </source>
</evidence>
<feature type="domain" description="Peptidase M56" evidence="4">
    <location>
        <begin position="23"/>
        <end position="322"/>
    </location>
</feature>
<dbReference type="CDD" id="cd07341">
    <property type="entry name" value="M56_BlaR1_MecR1_like"/>
    <property type="match status" value="1"/>
</dbReference>
<keyword evidence="2" id="KW-0812">Transmembrane</keyword>
<dbReference type="Gene3D" id="2.70.70.10">
    <property type="entry name" value="Glucose Permease (Domain IIA)"/>
    <property type="match status" value="1"/>
</dbReference>
<dbReference type="PANTHER" id="PTHR21666">
    <property type="entry name" value="PEPTIDASE-RELATED"/>
    <property type="match status" value="1"/>
</dbReference>
<reference evidence="5 6" key="1">
    <citation type="submission" date="2020-04" db="EMBL/GenBank/DDBJ databases">
        <title>Genome sequencing of novel species.</title>
        <authorList>
            <person name="Heo J."/>
            <person name="Kim S.-J."/>
            <person name="Kim J.-S."/>
            <person name="Hong S.-B."/>
            <person name="Kwon S.-W."/>
        </authorList>
    </citation>
    <scope>NUCLEOTIDE SEQUENCE [LARGE SCALE GENOMIC DNA]</scope>
    <source>
        <strain evidence="5 6">GN2-R2</strain>
    </source>
</reference>
<evidence type="ECO:0000313" key="5">
    <source>
        <dbReference type="EMBL" id="QJE02786.1"/>
    </source>
</evidence>
<evidence type="ECO:0000256" key="1">
    <source>
        <dbReference type="SAM" id="MobiDB-lite"/>
    </source>
</evidence>
<dbReference type="InterPro" id="IPR008756">
    <property type="entry name" value="Peptidase_M56"/>
</dbReference>
<dbReference type="AlphaFoldDB" id="A0A7Z2ZUK8"/>
<proteinExistence type="predicted"/>
<protein>
    <submittedName>
        <fullName evidence="5">Peptidoglycan DD-metalloendopeptidase family protein</fullName>
    </submittedName>
</protein>
<sequence>MNDALQLVLLRFGAACAASVPFALLLALLLRRAAARWPALEAHRSVWLSAQAAVVLAFALGCAPLPRGAVVPALALPPSILDAAPGAAALDAAATAAAGAPDGAAVALPPAPRAQLALRVHPLDIVRLAMPWLPAAWCSAWLAGLAWHALARLRARRHWRHLLRHARILSGAELRALPALTPAQCAHIARLRLTVLATDLPLSPMLLGVLRPRLLLPAHLATLDPAQQRLIVEHELTHCRRADPLWLALSGALGLLFWFNRPLRRLDAGLREAVECGCDDAVLAGRDAGERRGYAAALVAQLRLQLAVQAPGHAGTTAFGNLGVAGRVQRMRAARPPRLSPRGRMLAGLGALGCALAGAALQPAFSSNPDSGYPAPAAPPAAAAAAPEPWRYPLDQVRVTALYGVRSPSVPNGQHGVDFAARRGTPVHAVSAGRVVEAAFNPTWGHYVRVEHGAGVSSLLIHLDRVDVAYGRNVAAGELLGASGASGRASGPHLHLEYWKDGRRLDPQAMLPDLSGRATPRALARRRQQGNPVPDTFVTISE</sequence>
<feature type="transmembrane region" description="Helical" evidence="2">
    <location>
        <begin position="12"/>
        <end position="34"/>
    </location>
</feature>
<keyword evidence="6" id="KW-1185">Reference proteome</keyword>
<accession>A0A7Z2ZUK8</accession>
<evidence type="ECO:0000259" key="3">
    <source>
        <dbReference type="Pfam" id="PF01551"/>
    </source>
</evidence>
<dbReference type="KEGG" id="mfy:HH212_24560"/>
<dbReference type="SUPFAM" id="SSF51261">
    <property type="entry name" value="Duplicated hybrid motif"/>
    <property type="match status" value="1"/>
</dbReference>
<dbReference type="CDD" id="cd12797">
    <property type="entry name" value="M23_peptidase"/>
    <property type="match status" value="1"/>
</dbReference>
<evidence type="ECO:0000256" key="2">
    <source>
        <dbReference type="SAM" id="Phobius"/>
    </source>
</evidence>
<dbReference type="EMBL" id="CP051685">
    <property type="protein sequence ID" value="QJE02786.1"/>
    <property type="molecule type" value="Genomic_DNA"/>
</dbReference>
<keyword evidence="2" id="KW-1133">Transmembrane helix</keyword>
<dbReference type="Proteomes" id="UP000502415">
    <property type="component" value="Chromosome"/>
</dbReference>
<dbReference type="Pfam" id="PF01551">
    <property type="entry name" value="Peptidase_M23"/>
    <property type="match status" value="1"/>
</dbReference>
<dbReference type="GO" id="GO:0004222">
    <property type="term" value="F:metalloendopeptidase activity"/>
    <property type="evidence" value="ECO:0007669"/>
    <property type="project" value="TreeGrafter"/>
</dbReference>
<organism evidence="5 6">
    <name type="scientific">Massilia forsythiae</name>
    <dbReference type="NCBI Taxonomy" id="2728020"/>
    <lineage>
        <taxon>Bacteria</taxon>
        <taxon>Pseudomonadati</taxon>
        <taxon>Pseudomonadota</taxon>
        <taxon>Betaproteobacteria</taxon>
        <taxon>Burkholderiales</taxon>
        <taxon>Oxalobacteraceae</taxon>
        <taxon>Telluria group</taxon>
        <taxon>Massilia</taxon>
    </lineage>
</organism>
<feature type="region of interest" description="Disordered" evidence="1">
    <location>
        <begin position="519"/>
        <end position="542"/>
    </location>
</feature>